<evidence type="ECO:0000256" key="2">
    <source>
        <dbReference type="ARBA" id="ARBA00023239"/>
    </source>
</evidence>
<organism evidence="4 5">
    <name type="scientific">Slackia piriformis YIT 12062</name>
    <dbReference type="NCBI Taxonomy" id="742818"/>
    <lineage>
        <taxon>Bacteria</taxon>
        <taxon>Bacillati</taxon>
        <taxon>Actinomycetota</taxon>
        <taxon>Coriobacteriia</taxon>
        <taxon>Eggerthellales</taxon>
        <taxon>Eggerthellaceae</taxon>
        <taxon>Slackia</taxon>
    </lineage>
</organism>
<dbReference type="Pfam" id="PF05683">
    <property type="entry name" value="Fumerase_C"/>
    <property type="match status" value="1"/>
</dbReference>
<dbReference type="OrthoDB" id="9798978at2"/>
<dbReference type="InterPro" id="IPR036660">
    <property type="entry name" value="Fe-S_hydroAse_TtdB_cat_sf"/>
</dbReference>
<name>K0ZBG7_9ACTN</name>
<protein>
    <submittedName>
        <fullName evidence="4">Hydrolyase, tartrate beta subunit/fumarate domain-containing protein, Fe-S type</fullName>
    </submittedName>
</protein>
<dbReference type="RefSeq" id="WP_009138639.1">
    <property type="nucleotide sequence ID" value="NZ_JH815198.1"/>
</dbReference>
<feature type="domain" description="Fe-S hydro-lyase tartrate dehydratase beta-type catalytic" evidence="3">
    <location>
        <begin position="10"/>
        <end position="175"/>
    </location>
</feature>
<dbReference type="PATRIC" id="fig|742818.3.peg.449"/>
<dbReference type="SUPFAM" id="SSF117457">
    <property type="entry name" value="FumA C-terminal domain-like"/>
    <property type="match status" value="1"/>
</dbReference>
<keyword evidence="2 4" id="KW-0456">Lyase</keyword>
<keyword evidence="5" id="KW-1185">Reference proteome</keyword>
<evidence type="ECO:0000313" key="5">
    <source>
        <dbReference type="Proteomes" id="UP000006069"/>
    </source>
</evidence>
<comment type="caution">
    <text evidence="4">The sequence shown here is derived from an EMBL/GenBank/DDBJ whole genome shotgun (WGS) entry which is preliminary data.</text>
</comment>
<dbReference type="EMBL" id="ADMD01000001">
    <property type="protein sequence ID" value="EJZ84800.1"/>
    <property type="molecule type" value="Genomic_DNA"/>
</dbReference>
<dbReference type="Proteomes" id="UP000006069">
    <property type="component" value="Unassembled WGS sequence"/>
</dbReference>
<dbReference type="InterPro" id="IPR004647">
    <property type="entry name" value="Fe-S_hydro-lyase_TtdB-typ_cat"/>
</dbReference>
<sequence length="177" mass="18514">MATPRNLSLPLDREELKTLRAGDACLLSGEMFMLRDAGHIRLVAELEEQGSLPYGLDGATIFYAGPSPAAAGRPFGAVGPTTASRMDFAAPRLHRAGVVATIGKGVRSAEVARACQETGSVYFVATGGAAALLAQCVIAGHVVAYDDLGTEALRRIEVCDLPVFVGIDTQGDCIYDC</sequence>
<dbReference type="PANTHER" id="PTHR43351">
    <property type="entry name" value="L(+)-TARTRATE DEHYDRATASE SUBUNIT BETA"/>
    <property type="match status" value="1"/>
</dbReference>
<dbReference type="HOGENOM" id="CLU_098588_2_0_11"/>
<accession>K0ZBG7</accession>
<dbReference type="InParanoid" id="K0ZBG7"/>
<reference evidence="4 5" key="1">
    <citation type="submission" date="2012-08" db="EMBL/GenBank/DDBJ databases">
        <title>The Genome Sequence of Slackia piriformis YIT 12062.</title>
        <authorList>
            <consortium name="The Broad Institute Genome Sequencing Platform"/>
            <person name="Earl A."/>
            <person name="Ward D."/>
            <person name="Feldgarden M."/>
            <person name="Gevers D."/>
            <person name="Morotomi M."/>
            <person name="Walker B."/>
            <person name="Young S.K."/>
            <person name="Zeng Q."/>
            <person name="Gargeya S."/>
            <person name="Fitzgerald M."/>
            <person name="Haas B."/>
            <person name="Abouelleil A."/>
            <person name="Alvarado L."/>
            <person name="Arachchi H.M."/>
            <person name="Berlin A.M."/>
            <person name="Chapman S.B."/>
            <person name="Goldberg J."/>
            <person name="Griggs A."/>
            <person name="Gujja S."/>
            <person name="Hansen M."/>
            <person name="Howarth C."/>
            <person name="Imamovic A."/>
            <person name="Larimer J."/>
            <person name="McCowen C."/>
            <person name="Montmayeur A."/>
            <person name="Murphy C."/>
            <person name="Neiman D."/>
            <person name="Pearson M."/>
            <person name="Priest M."/>
            <person name="Roberts A."/>
            <person name="Saif S."/>
            <person name="Shea T."/>
            <person name="Sisk P."/>
            <person name="Sykes S."/>
            <person name="Wortman J."/>
            <person name="Nusbaum C."/>
            <person name="Birren B."/>
        </authorList>
    </citation>
    <scope>NUCLEOTIDE SEQUENCE [LARGE SCALE GENOMIC DNA]</scope>
    <source>
        <strain evidence="4 5">YIT 12062</strain>
    </source>
</reference>
<dbReference type="GO" id="GO:0016836">
    <property type="term" value="F:hydro-lyase activity"/>
    <property type="evidence" value="ECO:0007669"/>
    <property type="project" value="InterPro"/>
</dbReference>
<dbReference type="AlphaFoldDB" id="K0ZBG7"/>
<dbReference type="eggNOG" id="COG1838">
    <property type="taxonomic scope" value="Bacteria"/>
</dbReference>
<dbReference type="Gene3D" id="3.20.130.10">
    <property type="entry name" value="Fe-S hydro-lyase, tartrate dehydratase beta-type, catalytic domain"/>
    <property type="match status" value="1"/>
</dbReference>
<comment type="similarity">
    <text evidence="1">Belongs to the class-I fumarase family.</text>
</comment>
<dbReference type="PANTHER" id="PTHR43351:SF2">
    <property type="entry name" value="L(+)-TARTRATE DEHYDRATASE SUBUNIT BETA-RELATED"/>
    <property type="match status" value="1"/>
</dbReference>
<evidence type="ECO:0000256" key="1">
    <source>
        <dbReference type="ARBA" id="ARBA00008876"/>
    </source>
</evidence>
<proteinExistence type="inferred from homology"/>
<evidence type="ECO:0000313" key="4">
    <source>
        <dbReference type="EMBL" id="EJZ84800.1"/>
    </source>
</evidence>
<evidence type="ECO:0000259" key="3">
    <source>
        <dbReference type="Pfam" id="PF05683"/>
    </source>
</evidence>
<gene>
    <name evidence="4" type="ORF">HMPREF9451_00404</name>
</gene>